<feature type="compositionally biased region" description="Polar residues" evidence="1">
    <location>
        <begin position="502"/>
        <end position="526"/>
    </location>
</feature>
<feature type="compositionally biased region" description="Acidic residues" evidence="1">
    <location>
        <begin position="116"/>
        <end position="125"/>
    </location>
</feature>
<feature type="compositionally biased region" description="Polar residues" evidence="1">
    <location>
        <begin position="98"/>
        <end position="113"/>
    </location>
</feature>
<feature type="compositionally biased region" description="Acidic residues" evidence="1">
    <location>
        <begin position="1073"/>
        <end position="1084"/>
    </location>
</feature>
<feature type="region of interest" description="Disordered" evidence="1">
    <location>
        <begin position="263"/>
        <end position="388"/>
    </location>
</feature>
<feature type="region of interest" description="Disordered" evidence="1">
    <location>
        <begin position="1"/>
        <end position="214"/>
    </location>
</feature>
<evidence type="ECO:0000313" key="3">
    <source>
        <dbReference type="Proteomes" id="UP001140453"/>
    </source>
</evidence>
<feature type="compositionally biased region" description="Polar residues" evidence="1">
    <location>
        <begin position="450"/>
        <end position="476"/>
    </location>
</feature>
<feature type="compositionally biased region" description="Polar residues" evidence="1">
    <location>
        <begin position="643"/>
        <end position="669"/>
    </location>
</feature>
<dbReference type="AlphaFoldDB" id="A0A9W8YYE6"/>
<name>A0A9W8YYE6_9PEZI</name>
<gene>
    <name evidence="2" type="ORF">N0V93_002319</name>
</gene>
<feature type="compositionally biased region" description="Acidic residues" evidence="1">
    <location>
        <begin position="190"/>
        <end position="207"/>
    </location>
</feature>
<feature type="compositionally biased region" description="Polar residues" evidence="1">
    <location>
        <begin position="284"/>
        <end position="314"/>
    </location>
</feature>
<feature type="compositionally biased region" description="Polar residues" evidence="1">
    <location>
        <begin position="956"/>
        <end position="979"/>
    </location>
</feature>
<feature type="compositionally biased region" description="Low complexity" evidence="1">
    <location>
        <begin position="572"/>
        <end position="581"/>
    </location>
</feature>
<dbReference type="OrthoDB" id="2149705at2759"/>
<reference evidence="2" key="1">
    <citation type="submission" date="2022-10" db="EMBL/GenBank/DDBJ databases">
        <title>Tapping the CABI collections for fungal endophytes: first genome assemblies for Collariella, Neodidymelliopsis, Ascochyta clinopodiicola, Didymella pomorum, Didymosphaeria variabile, Neocosmospora piperis and Neocucurbitaria cava.</title>
        <authorList>
            <person name="Hill R."/>
        </authorList>
    </citation>
    <scope>NUCLEOTIDE SEQUENCE</scope>
    <source>
        <strain evidence="2">IMI 355082</strain>
    </source>
</reference>
<dbReference type="Proteomes" id="UP001140453">
    <property type="component" value="Unassembled WGS sequence"/>
</dbReference>
<feature type="region of interest" description="Disordered" evidence="1">
    <location>
        <begin position="430"/>
        <end position="536"/>
    </location>
</feature>
<feature type="compositionally biased region" description="Polar residues" evidence="1">
    <location>
        <begin position="26"/>
        <end position="40"/>
    </location>
</feature>
<feature type="compositionally biased region" description="Basic residues" evidence="1">
    <location>
        <begin position="59"/>
        <end position="73"/>
    </location>
</feature>
<feature type="region of interest" description="Disordered" evidence="1">
    <location>
        <begin position="866"/>
        <end position="902"/>
    </location>
</feature>
<accession>A0A9W8YYE6</accession>
<comment type="caution">
    <text evidence="2">The sequence shown here is derived from an EMBL/GenBank/DDBJ whole genome shotgun (WGS) entry which is preliminary data.</text>
</comment>
<feature type="compositionally biased region" description="Polar residues" evidence="1">
    <location>
        <begin position="608"/>
        <end position="617"/>
    </location>
</feature>
<feature type="compositionally biased region" description="Polar residues" evidence="1">
    <location>
        <begin position="365"/>
        <end position="380"/>
    </location>
</feature>
<protein>
    <submittedName>
        <fullName evidence="2">Uncharacterized protein</fullName>
    </submittedName>
</protein>
<sequence length="1084" mass="119082">MVSTTRSRGANASTNSIDDEPRFNEIASTSATKKPKSTLNKVYRKAPPKAELQQVQFPAKRKTVKAKQMRRSLPKPSSSSAKKGKKTDEEDEDLKQKTLTQMRWTDSVVPSTFRSDEEDMDDMGSEGEQLVVDLTAEDSGESAFRNASVMDRSASKSTAKKKKKVQGKQPTETKNRTNRGRKRRKTTGDLELELEPETEHEDDENEELSSSKYYTQTLTQMPSWKSLAQMVPGSLDEELGFEFGADLPAAAYLDEATPPIKKRKISLPSLEQEPTVPHYAHSQPPESTTTSSAIPETPSRQRATRTEIPSSQPSPFTPNLDVGSRFWSPLGSLGVDRTPLKERSTNVDAPTPNVRKRSRGEIPDSWSTVNGGLPSSNEKSSANREPLKEIRWADVSVELGENDRREDVAIAEEANGGKMSQRTLGDVIMDSDDEFEGFPDGGIEAPGTPSPRNQQSGDSTVKPSSREQTVVRSTAVGSIDESMPSDESLATSRSPLCASTKMIETQENAAKTASTGPHETMPSSAEQIIAPVEPDLMRLRTDTLYREKKVEIKEIEAEESVQPTPSGRKPALQQSPSQSLSTFRSSTPEPPTRETMATPTQTKRKTATQKLSSNPATDRSRMTEAAVDEDETEPETPHLPRRQPSSSSAVEKETPYSSPQKTSPAMPSISQLGYKSQAFESQRVPFEVIQQMAPQTDRSDVIISANFDEVKHIIEGASTHIFRDFRIPRQVVRIWIYTTAPVCHLRFMAAISDWKMPGDIGPEDQGVGTAEFNANKSTKYAYELLQVYELNNPVSLERMKADGWVEQAPLATGITYVPPGPLGALMANLKWALFGENGDESQSHHTGPVTISQEVEEQLKSDIEHSTQLRRGRLLSSPAEQRPQPLHAEEPLGNEPMAVPSSQNVMEDHIRDTPMRTKFNSKKQVVFAKPSASPSRSQLSMVEMDDVLPGVRHSSQHSQRIIKSTVRPSQATTMSALSQSQQGVRTVDFLTISESPSPARLSAADKSSSLPMVVDDSPIQMRTATRHGNGGHTQSSSLGLSALLASSQGFGLAGIGGEQDSLMDDSKIRMPPDMEDVIWDSEGE</sequence>
<feature type="compositionally biased region" description="Basic residues" evidence="1">
    <location>
        <begin position="176"/>
        <end position="185"/>
    </location>
</feature>
<keyword evidence="3" id="KW-1185">Reference proteome</keyword>
<feature type="region of interest" description="Disordered" evidence="1">
    <location>
        <begin position="1054"/>
        <end position="1084"/>
    </location>
</feature>
<feature type="region of interest" description="Disordered" evidence="1">
    <location>
        <begin position="549"/>
        <end position="669"/>
    </location>
</feature>
<feature type="region of interest" description="Disordered" evidence="1">
    <location>
        <begin position="951"/>
        <end position="979"/>
    </location>
</feature>
<organism evidence="2 3">
    <name type="scientific">Gnomoniopsis smithogilvyi</name>
    <dbReference type="NCBI Taxonomy" id="1191159"/>
    <lineage>
        <taxon>Eukaryota</taxon>
        <taxon>Fungi</taxon>
        <taxon>Dikarya</taxon>
        <taxon>Ascomycota</taxon>
        <taxon>Pezizomycotina</taxon>
        <taxon>Sordariomycetes</taxon>
        <taxon>Sordariomycetidae</taxon>
        <taxon>Diaporthales</taxon>
        <taxon>Gnomoniaceae</taxon>
        <taxon>Gnomoniopsis</taxon>
    </lineage>
</organism>
<evidence type="ECO:0000313" key="2">
    <source>
        <dbReference type="EMBL" id="KAJ4393112.1"/>
    </source>
</evidence>
<feature type="compositionally biased region" description="Polar residues" evidence="1">
    <location>
        <begin position="1"/>
        <end position="16"/>
    </location>
</feature>
<dbReference type="EMBL" id="JAPEVB010000002">
    <property type="protein sequence ID" value="KAJ4393112.1"/>
    <property type="molecule type" value="Genomic_DNA"/>
</dbReference>
<proteinExistence type="predicted"/>
<evidence type="ECO:0000256" key="1">
    <source>
        <dbReference type="SAM" id="MobiDB-lite"/>
    </source>
</evidence>